<feature type="domain" description="Aldehyde dehydrogenase" evidence="8">
    <location>
        <begin position="5"/>
        <end position="283"/>
    </location>
</feature>
<dbReference type="SUPFAM" id="SSF53720">
    <property type="entry name" value="ALDH-like"/>
    <property type="match status" value="1"/>
</dbReference>
<sequence>MSFSIRRAAKDAKHAARQVARLSPEQKREVLHEISQHLIQQTQNILSANQLDLEHAKDIHLDAAMVDRLTLTEDRVMAIANAVASIAEQDDPVGEISQMKTMPSGIQVGKMRIPLGVVAMIYESRPNVTVDAAALCFKAGNAVILRGGKEALHSNLALAACLHHVLRKHDIDAAAVTVVPDPDRAIMNTLMTLKDDVDLIIPRGGEGLIQYVSERSQIPVIQHYKGVCHLYVDQYADIEQALALLENGKTQRTGVCNALETCLVHKAVADEFLPRAAAMLKSHNTMIHACDSSISHFSDAVSATNADWQAEYLAMEIAVRVVDSYDDAVDHITQYGSGHTEVIATQHYATANAFIRDVNSAVVMVNASSRFSDGGELGLGAEIGISTSKLHAYGPMGAESLTTEKFVVLGNGQTRK</sequence>
<dbReference type="OrthoDB" id="9809970at2"/>
<comment type="function">
    <text evidence="7">Catalyzes the NADPH-dependent reduction of L-glutamate 5-phosphate into L-glutamate 5-semialdehyde and phosphate. The product spontaneously undergoes cyclization to form 1-pyrroline-5-carboxylate.</text>
</comment>
<evidence type="ECO:0000256" key="2">
    <source>
        <dbReference type="ARBA" id="ARBA00022605"/>
    </source>
</evidence>
<name>A0A1M5FIZ1_9ALTE</name>
<comment type="subcellular location">
    <subcellularLocation>
        <location evidence="7">Cytoplasm</location>
    </subcellularLocation>
</comment>
<comment type="catalytic activity">
    <reaction evidence="6 7">
        <text>L-glutamate 5-semialdehyde + phosphate + NADP(+) = L-glutamyl 5-phosphate + NADPH + H(+)</text>
        <dbReference type="Rhea" id="RHEA:19541"/>
        <dbReference type="ChEBI" id="CHEBI:15378"/>
        <dbReference type="ChEBI" id="CHEBI:43474"/>
        <dbReference type="ChEBI" id="CHEBI:57783"/>
        <dbReference type="ChEBI" id="CHEBI:58066"/>
        <dbReference type="ChEBI" id="CHEBI:58274"/>
        <dbReference type="ChEBI" id="CHEBI:58349"/>
        <dbReference type="EC" id="1.2.1.41"/>
    </reaction>
</comment>
<dbReference type="Gene3D" id="3.40.309.10">
    <property type="entry name" value="Aldehyde Dehydrogenase, Chain A, domain 2"/>
    <property type="match status" value="1"/>
</dbReference>
<dbReference type="GO" id="GO:0004350">
    <property type="term" value="F:glutamate-5-semialdehyde dehydrogenase activity"/>
    <property type="evidence" value="ECO:0007669"/>
    <property type="project" value="UniProtKB-UniRule"/>
</dbReference>
<dbReference type="CDD" id="cd07079">
    <property type="entry name" value="ALDH_F18-19_ProA-GPR"/>
    <property type="match status" value="1"/>
</dbReference>
<dbReference type="PIRSF" id="PIRSF000151">
    <property type="entry name" value="GPR"/>
    <property type="match status" value="1"/>
</dbReference>
<protein>
    <recommendedName>
        <fullName evidence="7">Gamma-glutamyl phosphate reductase</fullName>
        <shortName evidence="7">GPR</shortName>
        <ecNumber evidence="7">1.2.1.41</ecNumber>
    </recommendedName>
    <alternativeName>
        <fullName evidence="7">Glutamate-5-semialdehyde dehydrogenase</fullName>
    </alternativeName>
    <alternativeName>
        <fullName evidence="7">Glutamyl-gamma-semialdehyde dehydrogenase</fullName>
        <shortName evidence="7">GSA dehydrogenase</shortName>
    </alternativeName>
</protein>
<keyword evidence="4 7" id="KW-0521">NADP</keyword>
<dbReference type="NCBIfam" id="NF001221">
    <property type="entry name" value="PRK00197.1"/>
    <property type="match status" value="1"/>
</dbReference>
<dbReference type="AlphaFoldDB" id="A0A1M5FIZ1"/>
<dbReference type="EC" id="1.2.1.41" evidence="7"/>
<dbReference type="PANTHER" id="PTHR11063:SF8">
    <property type="entry name" value="DELTA-1-PYRROLINE-5-CARBOXYLATE SYNTHASE"/>
    <property type="match status" value="1"/>
</dbReference>
<dbReference type="FunFam" id="3.40.309.10:FF:000006">
    <property type="entry name" value="Gamma-glutamyl phosphate reductase"/>
    <property type="match status" value="1"/>
</dbReference>
<dbReference type="GO" id="GO:0055129">
    <property type="term" value="P:L-proline biosynthetic process"/>
    <property type="evidence" value="ECO:0007669"/>
    <property type="project" value="UniProtKB-UniRule"/>
</dbReference>
<keyword evidence="10" id="KW-1185">Reference proteome</keyword>
<evidence type="ECO:0000256" key="7">
    <source>
        <dbReference type="HAMAP-Rule" id="MF_00412"/>
    </source>
</evidence>
<evidence type="ECO:0000313" key="9">
    <source>
        <dbReference type="EMBL" id="SHF91444.1"/>
    </source>
</evidence>
<dbReference type="GO" id="GO:0005737">
    <property type="term" value="C:cytoplasm"/>
    <property type="evidence" value="ECO:0007669"/>
    <property type="project" value="UniProtKB-SubCell"/>
</dbReference>
<dbReference type="PANTHER" id="PTHR11063">
    <property type="entry name" value="GLUTAMATE SEMIALDEHYDE DEHYDROGENASE"/>
    <property type="match status" value="1"/>
</dbReference>
<comment type="similarity">
    <text evidence="7">Belongs to the gamma-glutamyl phosphate reductase family.</text>
</comment>
<dbReference type="EMBL" id="FQWD01000001">
    <property type="protein sequence ID" value="SHF91444.1"/>
    <property type="molecule type" value="Genomic_DNA"/>
</dbReference>
<comment type="pathway">
    <text evidence="1 7">Amino-acid biosynthesis; L-proline biosynthesis; L-glutamate 5-semialdehyde from L-glutamate: step 2/2.</text>
</comment>
<evidence type="ECO:0000256" key="3">
    <source>
        <dbReference type="ARBA" id="ARBA00022650"/>
    </source>
</evidence>
<dbReference type="PROSITE" id="PS01223">
    <property type="entry name" value="PROA"/>
    <property type="match status" value="1"/>
</dbReference>
<gene>
    <name evidence="7" type="primary">proA</name>
    <name evidence="9" type="ORF">SAMN05216361_0862</name>
</gene>
<dbReference type="UniPathway" id="UPA00098">
    <property type="reaction ID" value="UER00360"/>
</dbReference>
<dbReference type="Pfam" id="PF00171">
    <property type="entry name" value="Aldedh"/>
    <property type="match status" value="1"/>
</dbReference>
<reference evidence="10" key="1">
    <citation type="submission" date="2016-11" db="EMBL/GenBank/DDBJ databases">
        <authorList>
            <person name="Varghese N."/>
            <person name="Submissions S."/>
        </authorList>
    </citation>
    <scope>NUCLEOTIDE SEQUENCE [LARGE SCALE GENOMIC DNA]</scope>
    <source>
        <strain evidence="10">CGMCC 1.8995</strain>
    </source>
</reference>
<dbReference type="InterPro" id="IPR016161">
    <property type="entry name" value="Ald_DH/histidinol_DH"/>
</dbReference>
<keyword evidence="2 7" id="KW-0028">Amino-acid biosynthesis</keyword>
<accession>A0A1M5FIZ1</accession>
<evidence type="ECO:0000256" key="6">
    <source>
        <dbReference type="ARBA" id="ARBA00049024"/>
    </source>
</evidence>
<dbReference type="InterPro" id="IPR015590">
    <property type="entry name" value="Aldehyde_DH_dom"/>
</dbReference>
<keyword evidence="5 7" id="KW-0560">Oxidoreductase</keyword>
<dbReference type="InterPro" id="IPR000965">
    <property type="entry name" value="GPR_dom"/>
</dbReference>
<dbReference type="InterPro" id="IPR016163">
    <property type="entry name" value="Ald_DH_C"/>
</dbReference>
<dbReference type="Proteomes" id="UP000184520">
    <property type="component" value="Unassembled WGS sequence"/>
</dbReference>
<dbReference type="STRING" id="634436.SAMN05216361_0862"/>
<organism evidence="9 10">
    <name type="scientific">Marisediminitalea aggregata</name>
    <dbReference type="NCBI Taxonomy" id="634436"/>
    <lineage>
        <taxon>Bacteria</taxon>
        <taxon>Pseudomonadati</taxon>
        <taxon>Pseudomonadota</taxon>
        <taxon>Gammaproteobacteria</taxon>
        <taxon>Alteromonadales</taxon>
        <taxon>Alteromonadaceae</taxon>
        <taxon>Marisediminitalea</taxon>
    </lineage>
</organism>
<dbReference type="GO" id="GO:0050661">
    <property type="term" value="F:NADP binding"/>
    <property type="evidence" value="ECO:0007669"/>
    <property type="project" value="InterPro"/>
</dbReference>
<dbReference type="RefSeq" id="WP_073318235.1">
    <property type="nucleotide sequence ID" value="NZ_FQWD01000001.1"/>
</dbReference>
<dbReference type="InterPro" id="IPR012134">
    <property type="entry name" value="Glu-5-SA_DH"/>
</dbReference>
<evidence type="ECO:0000259" key="8">
    <source>
        <dbReference type="Pfam" id="PF00171"/>
    </source>
</evidence>
<evidence type="ECO:0000256" key="5">
    <source>
        <dbReference type="ARBA" id="ARBA00023002"/>
    </source>
</evidence>
<evidence type="ECO:0000256" key="1">
    <source>
        <dbReference type="ARBA" id="ARBA00004985"/>
    </source>
</evidence>
<proteinExistence type="inferred from homology"/>
<dbReference type="Gene3D" id="3.40.605.10">
    <property type="entry name" value="Aldehyde Dehydrogenase, Chain A, domain 1"/>
    <property type="match status" value="1"/>
</dbReference>
<evidence type="ECO:0000256" key="4">
    <source>
        <dbReference type="ARBA" id="ARBA00022857"/>
    </source>
</evidence>
<keyword evidence="3 7" id="KW-0641">Proline biosynthesis</keyword>
<keyword evidence="7" id="KW-0963">Cytoplasm</keyword>
<dbReference type="InterPro" id="IPR020593">
    <property type="entry name" value="G-glutamylP_reductase_CS"/>
</dbReference>
<dbReference type="NCBIfam" id="TIGR00407">
    <property type="entry name" value="proA"/>
    <property type="match status" value="1"/>
</dbReference>
<dbReference type="InterPro" id="IPR016162">
    <property type="entry name" value="Ald_DH_N"/>
</dbReference>
<dbReference type="HAMAP" id="MF_00412">
    <property type="entry name" value="ProA"/>
    <property type="match status" value="1"/>
</dbReference>
<evidence type="ECO:0000313" key="10">
    <source>
        <dbReference type="Proteomes" id="UP000184520"/>
    </source>
</evidence>